<keyword evidence="2" id="KW-1185">Reference proteome</keyword>
<proteinExistence type="predicted"/>
<dbReference type="Gene3D" id="2.30.110.40">
    <property type="entry name" value="Phage tail tube protein"/>
    <property type="match status" value="1"/>
</dbReference>
<evidence type="ECO:0000313" key="1">
    <source>
        <dbReference type="EMBL" id="MCQ4637142.1"/>
    </source>
</evidence>
<dbReference type="InterPro" id="IPR018989">
    <property type="entry name" value="DUF2001"/>
</dbReference>
<dbReference type="Proteomes" id="UP001524502">
    <property type="component" value="Unassembled WGS sequence"/>
</dbReference>
<comment type="caution">
    <text evidence="1">The sequence shown here is derived from an EMBL/GenBank/DDBJ whole genome shotgun (WGS) entry which is preliminary data.</text>
</comment>
<organism evidence="1 2">
    <name type="scientific">Anaerovorax odorimutans</name>
    <dbReference type="NCBI Taxonomy" id="109327"/>
    <lineage>
        <taxon>Bacteria</taxon>
        <taxon>Bacillati</taxon>
        <taxon>Bacillota</taxon>
        <taxon>Clostridia</taxon>
        <taxon>Peptostreptococcales</taxon>
        <taxon>Anaerovoracaceae</taxon>
        <taxon>Anaerovorax</taxon>
    </lineage>
</organism>
<accession>A0ABT1RPM5</accession>
<dbReference type="EMBL" id="JANFXK010000010">
    <property type="protein sequence ID" value="MCQ4637142.1"/>
    <property type="molecule type" value="Genomic_DNA"/>
</dbReference>
<protein>
    <submittedName>
        <fullName evidence="1">Phage tail tube protein</fullName>
    </submittedName>
</protein>
<name>A0ABT1RPM5_9FIRM</name>
<evidence type="ECO:0000313" key="2">
    <source>
        <dbReference type="Proteomes" id="UP001524502"/>
    </source>
</evidence>
<sequence>MNGNITMASENAVSAKMAECYFTINGRRYNFMQMVDFTAEVEKKKSTVPILGRPMEGNKTVGLKGTFSGKAHYNQSVMRKALTEYKDTGTDIYFDVMIRNSDPSSGVGAQTVNILGCNTDKITLAKFDAAGEWLEEEMEGTFEDWNMPEMFNELQGL</sequence>
<gene>
    <name evidence="1" type="ORF">NE619_10430</name>
</gene>
<dbReference type="InterPro" id="IPR038628">
    <property type="entry name" value="XkdM-like_sf"/>
</dbReference>
<dbReference type="Pfam" id="PF09393">
    <property type="entry name" value="DUF2001"/>
    <property type="match status" value="1"/>
</dbReference>
<reference evidence="1 2" key="1">
    <citation type="submission" date="2022-06" db="EMBL/GenBank/DDBJ databases">
        <title>Isolation of gut microbiota from human fecal samples.</title>
        <authorList>
            <person name="Pamer E.G."/>
            <person name="Barat B."/>
            <person name="Waligurski E."/>
            <person name="Medina S."/>
            <person name="Paddock L."/>
            <person name="Mostad J."/>
        </authorList>
    </citation>
    <scope>NUCLEOTIDE SEQUENCE [LARGE SCALE GENOMIC DNA]</scope>
    <source>
        <strain evidence="1 2">SL.3.17</strain>
    </source>
</reference>
<dbReference type="SUPFAM" id="SSF69279">
    <property type="entry name" value="Phage tail proteins"/>
    <property type="match status" value="1"/>
</dbReference>
<dbReference type="RefSeq" id="WP_256132334.1">
    <property type="nucleotide sequence ID" value="NZ_JANFXK010000010.1"/>
</dbReference>